<evidence type="ECO:0000256" key="1">
    <source>
        <dbReference type="PROSITE-ProRule" id="PRU00023"/>
    </source>
</evidence>
<feature type="region of interest" description="Disordered" evidence="2">
    <location>
        <begin position="175"/>
        <end position="269"/>
    </location>
</feature>
<reference evidence="3" key="1">
    <citation type="submission" date="2022-11" db="EMBL/GenBank/DDBJ databases">
        <title>Centuries of genome instability and evolution in soft-shell clam transmissible cancer (bioRxiv).</title>
        <authorList>
            <person name="Hart S.F.M."/>
            <person name="Yonemitsu M.A."/>
            <person name="Giersch R.M."/>
            <person name="Beal B.F."/>
            <person name="Arriagada G."/>
            <person name="Davis B.W."/>
            <person name="Ostrander E.A."/>
            <person name="Goff S.P."/>
            <person name="Metzger M.J."/>
        </authorList>
    </citation>
    <scope>NUCLEOTIDE SEQUENCE</scope>
    <source>
        <strain evidence="3">MELC-2E11</strain>
        <tissue evidence="3">Siphon/mantle</tissue>
    </source>
</reference>
<dbReference type="SUPFAM" id="SSF48403">
    <property type="entry name" value="Ankyrin repeat"/>
    <property type="match status" value="1"/>
</dbReference>
<dbReference type="Gene3D" id="1.25.40.20">
    <property type="entry name" value="Ankyrin repeat-containing domain"/>
    <property type="match status" value="1"/>
</dbReference>
<keyword evidence="1" id="KW-0040">ANK repeat</keyword>
<dbReference type="Proteomes" id="UP001164746">
    <property type="component" value="Chromosome 12"/>
</dbReference>
<accession>A0ABY7FHJ8</accession>
<feature type="compositionally biased region" description="Basic and acidic residues" evidence="2">
    <location>
        <begin position="185"/>
        <end position="201"/>
    </location>
</feature>
<evidence type="ECO:0000313" key="4">
    <source>
        <dbReference type="Proteomes" id="UP001164746"/>
    </source>
</evidence>
<organism evidence="3 4">
    <name type="scientific">Mya arenaria</name>
    <name type="common">Soft-shell clam</name>
    <dbReference type="NCBI Taxonomy" id="6604"/>
    <lineage>
        <taxon>Eukaryota</taxon>
        <taxon>Metazoa</taxon>
        <taxon>Spiralia</taxon>
        <taxon>Lophotrochozoa</taxon>
        <taxon>Mollusca</taxon>
        <taxon>Bivalvia</taxon>
        <taxon>Autobranchia</taxon>
        <taxon>Heteroconchia</taxon>
        <taxon>Euheterodonta</taxon>
        <taxon>Imparidentia</taxon>
        <taxon>Neoheterodontei</taxon>
        <taxon>Myida</taxon>
        <taxon>Myoidea</taxon>
        <taxon>Myidae</taxon>
        <taxon>Mya</taxon>
    </lineage>
</organism>
<keyword evidence="4" id="KW-1185">Reference proteome</keyword>
<dbReference type="EMBL" id="CP111023">
    <property type="protein sequence ID" value="WAR21640.1"/>
    <property type="molecule type" value="Genomic_DNA"/>
</dbReference>
<dbReference type="InterPro" id="IPR002110">
    <property type="entry name" value="Ankyrin_rpt"/>
</dbReference>
<gene>
    <name evidence="3" type="ORF">MAR_015614</name>
</gene>
<evidence type="ECO:0000313" key="3">
    <source>
        <dbReference type="EMBL" id="WAR21640.1"/>
    </source>
</evidence>
<dbReference type="PROSITE" id="PS50088">
    <property type="entry name" value="ANK_REPEAT"/>
    <property type="match status" value="1"/>
</dbReference>
<evidence type="ECO:0000256" key="2">
    <source>
        <dbReference type="SAM" id="MobiDB-lite"/>
    </source>
</evidence>
<protein>
    <submittedName>
        <fullName evidence="3">Uncharacterized protein</fullName>
    </submittedName>
</protein>
<dbReference type="PROSITE" id="PS50297">
    <property type="entry name" value="ANK_REP_REGION"/>
    <property type="match status" value="1"/>
</dbReference>
<dbReference type="InterPro" id="IPR036770">
    <property type="entry name" value="Ankyrin_rpt-contain_sf"/>
</dbReference>
<sequence>MSAIHHAAMKGHADIVQTQIDAGSEIDAQENRGETALERARSDQMKDILKTAIDIHKEMNMVNTTTLLNTLKAVSKPASTYKPACHANLKSKSFLPADWKPVSNANVKNLINEKKSKLSAMTSQKYRTELARRAGTNVIEDQKITDKSGHGFVIEDKQQADEIVDKKGVDDVLIESGGTDVNNCLEKDHKVEGSEDERAGDNDGESDAQSNEASEDTTTRSDGKERTDDVMQNVEIYVNSKAPDSEMGTVENEETELAEKKNSHWSCHS</sequence>
<name>A0ABY7FHJ8_MYAAR</name>
<feature type="compositionally biased region" description="Basic and acidic residues" evidence="2">
    <location>
        <begin position="217"/>
        <end position="229"/>
    </location>
</feature>
<proteinExistence type="predicted"/>
<feature type="repeat" description="ANK" evidence="1">
    <location>
        <begin position="1"/>
        <end position="31"/>
    </location>
</feature>